<keyword evidence="5" id="KW-1185">Reference proteome</keyword>
<protein>
    <submittedName>
        <fullName evidence="4">Uncharacterized protein</fullName>
    </submittedName>
</protein>
<accession>Q2FPY1</accession>
<evidence type="ECO:0000256" key="2">
    <source>
        <dbReference type="ARBA" id="ARBA00022723"/>
    </source>
</evidence>
<feature type="binding site" evidence="3">
    <location>
        <position position="66"/>
    </location>
    <ligand>
        <name>a divalent metal cation</name>
        <dbReference type="ChEBI" id="CHEBI:60240"/>
        <label>1</label>
    </ligand>
</feature>
<gene>
    <name evidence="4" type="ordered locus">Mhun_0228</name>
</gene>
<dbReference type="EnsemblBacteria" id="ABD40000">
    <property type="protein sequence ID" value="ABD40000"/>
    <property type="gene ID" value="Mhun_0228"/>
</dbReference>
<evidence type="ECO:0000313" key="4">
    <source>
        <dbReference type="EMBL" id="ABD40000.1"/>
    </source>
</evidence>
<dbReference type="InterPro" id="IPR036069">
    <property type="entry name" value="DUF34/NIF3_sf"/>
</dbReference>
<dbReference type="STRING" id="323259.Mhun_0228"/>
<evidence type="ECO:0000313" key="5">
    <source>
        <dbReference type="Proteomes" id="UP000001941"/>
    </source>
</evidence>
<dbReference type="PANTHER" id="PTHR13799">
    <property type="entry name" value="NGG1 INTERACTING FACTOR 3"/>
    <property type="match status" value="1"/>
</dbReference>
<dbReference type="OrthoDB" id="85198at2157"/>
<feature type="binding site" evidence="3">
    <location>
        <position position="67"/>
    </location>
    <ligand>
        <name>a divalent metal cation</name>
        <dbReference type="ChEBI" id="CHEBI:60240"/>
        <label>1</label>
    </ligand>
</feature>
<evidence type="ECO:0000256" key="3">
    <source>
        <dbReference type="PIRSR" id="PIRSR602678-1"/>
    </source>
</evidence>
<dbReference type="GO" id="GO:0005737">
    <property type="term" value="C:cytoplasm"/>
    <property type="evidence" value="ECO:0007669"/>
    <property type="project" value="TreeGrafter"/>
</dbReference>
<comment type="similarity">
    <text evidence="1">Belongs to the GTP cyclohydrolase I type 2/NIF3 family.</text>
</comment>
<dbReference type="Proteomes" id="UP000001941">
    <property type="component" value="Chromosome"/>
</dbReference>
<dbReference type="PANTHER" id="PTHR13799:SF14">
    <property type="entry name" value="GTP CYCLOHYDROLASE 1 TYPE 2 HOMOLOG"/>
    <property type="match status" value="1"/>
</dbReference>
<dbReference type="Pfam" id="PF01784">
    <property type="entry name" value="DUF34_NIF3"/>
    <property type="match status" value="1"/>
</dbReference>
<dbReference type="Gene3D" id="3.40.1390.30">
    <property type="entry name" value="NIF3 (NGG1p interacting factor 3)-like"/>
    <property type="match status" value="1"/>
</dbReference>
<feature type="binding site" evidence="3">
    <location>
        <position position="212"/>
    </location>
    <ligand>
        <name>a divalent metal cation</name>
        <dbReference type="ChEBI" id="CHEBI:60240"/>
        <label>1</label>
    </ligand>
</feature>
<proteinExistence type="inferred from homology"/>
<feature type="binding site" evidence="3">
    <location>
        <position position="208"/>
    </location>
    <ligand>
        <name>a divalent metal cation</name>
        <dbReference type="ChEBI" id="CHEBI:60240"/>
        <label>1</label>
    </ligand>
</feature>
<feature type="binding site" evidence="3">
    <location>
        <position position="85"/>
    </location>
    <ligand>
        <name>a divalent metal cation</name>
        <dbReference type="ChEBI" id="CHEBI:60240"/>
        <label>1</label>
    </ligand>
</feature>
<evidence type="ECO:0000256" key="1">
    <source>
        <dbReference type="ARBA" id="ARBA00006964"/>
    </source>
</evidence>
<dbReference type="EMBL" id="CP000254">
    <property type="protein sequence ID" value="ABD40000.1"/>
    <property type="molecule type" value="Genomic_DNA"/>
</dbReference>
<sequence>MKAVELFSRFEQDIPPSYAVPGDQNGYIGTLDPHIFDVQKILVLMDYILPESPNIDYSLYDLLVLHHPPPISPVIPTYVIHSNWDIVTGGACDALADALNITSFDVLDESTGIGRIGGIDRETEDIITQGRFIHEIMATLRVHDIRTVNCNRFQPVGTICVISGFGLTPPLISKAISKGVDIVVSGDLTHPGAVLAKNANITLIDATHHATELPGLYRLGEMISSYGLDVQVRNFGIPWTRSVNRGVRREYDNH</sequence>
<keyword evidence="2 3" id="KW-0479">Metal-binding</keyword>
<dbReference type="KEGG" id="mhu:Mhun_0228"/>
<organism evidence="4 5">
    <name type="scientific">Methanospirillum hungatei JF-1 (strain ATCC 27890 / DSM 864 / NBRC 100397 / JF-1)</name>
    <dbReference type="NCBI Taxonomy" id="323259"/>
    <lineage>
        <taxon>Archaea</taxon>
        <taxon>Methanobacteriati</taxon>
        <taxon>Methanobacteriota</taxon>
        <taxon>Stenosarchaea group</taxon>
        <taxon>Methanomicrobia</taxon>
        <taxon>Methanomicrobiales</taxon>
        <taxon>Methanospirillaceae</taxon>
        <taxon>Methanospirillum</taxon>
    </lineage>
</organism>
<dbReference type="RefSeq" id="WP_011447295.1">
    <property type="nucleotide sequence ID" value="NC_007796.1"/>
</dbReference>
<dbReference type="FunCoup" id="Q2FPY1">
    <property type="interactions" value="87"/>
</dbReference>
<dbReference type="GeneID" id="3924405"/>
<dbReference type="SUPFAM" id="SSF102705">
    <property type="entry name" value="NIF3 (NGG1p interacting factor 3)-like"/>
    <property type="match status" value="1"/>
</dbReference>
<dbReference type="InParanoid" id="Q2FPY1"/>
<reference evidence="5" key="1">
    <citation type="journal article" date="2016" name="Stand. Genomic Sci.">
        <title>Complete genome sequence of Methanospirillum hungatei type strain JF1.</title>
        <authorList>
            <person name="Gunsalus R.P."/>
            <person name="Cook L.E."/>
            <person name="Crable B."/>
            <person name="Rohlin L."/>
            <person name="McDonald E."/>
            <person name="Mouttaki H."/>
            <person name="Sieber J.R."/>
            <person name="Poweleit N."/>
            <person name="Zhou H."/>
            <person name="Lapidus A.L."/>
            <person name="Daligault H.E."/>
            <person name="Land M."/>
            <person name="Gilna P."/>
            <person name="Ivanova N."/>
            <person name="Kyrpides N."/>
            <person name="Culley D.E."/>
            <person name="McInerney M.J."/>
        </authorList>
    </citation>
    <scope>NUCLEOTIDE SEQUENCE [LARGE SCALE GENOMIC DNA]</scope>
    <source>
        <strain evidence="5">ATCC 27890 / DSM 864 / NBRC 100397 / JF-1</strain>
    </source>
</reference>
<dbReference type="eggNOG" id="arCOG04454">
    <property type="taxonomic scope" value="Archaea"/>
</dbReference>
<dbReference type="HOGENOM" id="CLU_037423_2_0_2"/>
<name>Q2FPY1_METHJ</name>
<dbReference type="AlphaFoldDB" id="Q2FPY1"/>
<dbReference type="InterPro" id="IPR002678">
    <property type="entry name" value="DUF34/NIF3"/>
</dbReference>
<dbReference type="GO" id="GO:0046872">
    <property type="term" value="F:metal ion binding"/>
    <property type="evidence" value="ECO:0007669"/>
    <property type="project" value="UniProtKB-KW"/>
</dbReference>